<keyword evidence="4" id="KW-0804">Transcription</keyword>
<dbReference type="Gene3D" id="1.10.1740.10">
    <property type="match status" value="1"/>
</dbReference>
<evidence type="ECO:0000256" key="2">
    <source>
        <dbReference type="ARBA" id="ARBA00023015"/>
    </source>
</evidence>
<evidence type="ECO:0000259" key="5">
    <source>
        <dbReference type="Pfam" id="PF04542"/>
    </source>
</evidence>
<sequence>MHRMGLTVADDLDQLFRLYHRELRHLAYKRVGDPELAADLAQDTFVRYAGFTQKQPNQPINQPRYFLWRILSNLITDFGRNRVRCGEHALLDEVAAELYDPQPNPEQLLELRQQLTLLHQALNELSPACRDALLLNRVEGLSHVAIAKRLGVSPSMVCKYIMRALRHCIRHLGLVDQ</sequence>
<dbReference type="SUPFAM" id="SSF88659">
    <property type="entry name" value="Sigma3 and sigma4 domains of RNA polymerase sigma factors"/>
    <property type="match status" value="1"/>
</dbReference>
<reference evidence="7 8" key="1">
    <citation type="submission" date="2019-07" db="EMBL/GenBank/DDBJ databases">
        <title>Genomic Encyclopedia of Type Strains, Phase I: the one thousand microbial genomes (KMG-I) project.</title>
        <authorList>
            <person name="Kyrpides N."/>
        </authorList>
    </citation>
    <scope>NUCLEOTIDE SEQUENCE [LARGE SCALE GENOMIC DNA]</scope>
    <source>
        <strain evidence="7 8">DSM 375</strain>
    </source>
</reference>
<dbReference type="InterPro" id="IPR036388">
    <property type="entry name" value="WH-like_DNA-bd_sf"/>
</dbReference>
<dbReference type="GO" id="GO:0006352">
    <property type="term" value="P:DNA-templated transcription initiation"/>
    <property type="evidence" value="ECO:0007669"/>
    <property type="project" value="InterPro"/>
</dbReference>
<dbReference type="Pfam" id="PF04542">
    <property type="entry name" value="Sigma70_r2"/>
    <property type="match status" value="1"/>
</dbReference>
<dbReference type="Gene3D" id="1.10.10.10">
    <property type="entry name" value="Winged helix-like DNA-binding domain superfamily/Winged helix DNA-binding domain"/>
    <property type="match status" value="1"/>
</dbReference>
<gene>
    <name evidence="7" type="ORF">LX59_01709</name>
</gene>
<evidence type="ECO:0000313" key="7">
    <source>
        <dbReference type="EMBL" id="TWH71423.1"/>
    </source>
</evidence>
<dbReference type="InterPro" id="IPR014284">
    <property type="entry name" value="RNA_pol_sigma-70_dom"/>
</dbReference>
<keyword evidence="3" id="KW-0731">Sigma factor</keyword>
<dbReference type="GO" id="GO:0003677">
    <property type="term" value="F:DNA binding"/>
    <property type="evidence" value="ECO:0007669"/>
    <property type="project" value="InterPro"/>
</dbReference>
<evidence type="ECO:0000259" key="6">
    <source>
        <dbReference type="Pfam" id="PF08281"/>
    </source>
</evidence>
<comment type="caution">
    <text evidence="7">The sequence shown here is derived from an EMBL/GenBank/DDBJ whole genome shotgun (WGS) entry which is preliminary data.</text>
</comment>
<dbReference type="AlphaFoldDB" id="A0A562IL55"/>
<dbReference type="GO" id="GO:0016987">
    <property type="term" value="F:sigma factor activity"/>
    <property type="evidence" value="ECO:0007669"/>
    <property type="project" value="UniProtKB-KW"/>
</dbReference>
<evidence type="ECO:0000256" key="3">
    <source>
        <dbReference type="ARBA" id="ARBA00023082"/>
    </source>
</evidence>
<accession>A0A562IL55</accession>
<dbReference type="PANTHER" id="PTHR43133">
    <property type="entry name" value="RNA POLYMERASE ECF-TYPE SIGMA FACTO"/>
    <property type="match status" value="1"/>
</dbReference>
<dbReference type="PANTHER" id="PTHR43133:SF63">
    <property type="entry name" value="RNA POLYMERASE SIGMA FACTOR FECI-RELATED"/>
    <property type="match status" value="1"/>
</dbReference>
<name>A0A562IL55_9GAMM</name>
<feature type="domain" description="RNA polymerase sigma-70 region 2" evidence="5">
    <location>
        <begin position="15"/>
        <end position="83"/>
    </location>
</feature>
<dbReference type="Proteomes" id="UP000319627">
    <property type="component" value="Unassembled WGS sequence"/>
</dbReference>
<dbReference type="NCBIfam" id="TIGR02937">
    <property type="entry name" value="sigma70-ECF"/>
    <property type="match status" value="1"/>
</dbReference>
<comment type="similarity">
    <text evidence="1">Belongs to the sigma-70 factor family. ECF subfamily.</text>
</comment>
<evidence type="ECO:0000313" key="8">
    <source>
        <dbReference type="Proteomes" id="UP000319627"/>
    </source>
</evidence>
<organism evidence="7 8">
    <name type="scientific">Azomonas agilis</name>
    <dbReference type="NCBI Taxonomy" id="116849"/>
    <lineage>
        <taxon>Bacteria</taxon>
        <taxon>Pseudomonadati</taxon>
        <taxon>Pseudomonadota</taxon>
        <taxon>Gammaproteobacteria</taxon>
        <taxon>Pseudomonadales</taxon>
        <taxon>Pseudomonadaceae</taxon>
        <taxon>Azomonas</taxon>
    </lineage>
</organism>
<evidence type="ECO:0000256" key="1">
    <source>
        <dbReference type="ARBA" id="ARBA00010641"/>
    </source>
</evidence>
<keyword evidence="2" id="KW-0805">Transcription regulation</keyword>
<proteinExistence type="inferred from homology"/>
<dbReference type="EMBL" id="VLKG01000005">
    <property type="protein sequence ID" value="TWH71423.1"/>
    <property type="molecule type" value="Genomic_DNA"/>
</dbReference>
<dbReference type="InterPro" id="IPR013325">
    <property type="entry name" value="RNA_pol_sigma_r2"/>
</dbReference>
<dbReference type="InterPro" id="IPR039425">
    <property type="entry name" value="RNA_pol_sigma-70-like"/>
</dbReference>
<dbReference type="Pfam" id="PF08281">
    <property type="entry name" value="Sigma70_r4_2"/>
    <property type="match status" value="1"/>
</dbReference>
<keyword evidence="8" id="KW-1185">Reference proteome</keyword>
<protein>
    <submittedName>
        <fullName evidence="7">RNA polymerase sigma-70 factor (ECF subfamily)</fullName>
    </submittedName>
</protein>
<feature type="domain" description="RNA polymerase sigma factor 70 region 4 type 2" evidence="6">
    <location>
        <begin position="117"/>
        <end position="168"/>
    </location>
</feature>
<dbReference type="SUPFAM" id="SSF88946">
    <property type="entry name" value="Sigma2 domain of RNA polymerase sigma factors"/>
    <property type="match status" value="1"/>
</dbReference>
<dbReference type="InterPro" id="IPR007627">
    <property type="entry name" value="RNA_pol_sigma70_r2"/>
</dbReference>
<evidence type="ECO:0000256" key="4">
    <source>
        <dbReference type="ARBA" id="ARBA00023163"/>
    </source>
</evidence>
<dbReference type="InterPro" id="IPR013249">
    <property type="entry name" value="RNA_pol_sigma70_r4_t2"/>
</dbReference>
<dbReference type="InterPro" id="IPR013324">
    <property type="entry name" value="RNA_pol_sigma_r3/r4-like"/>
</dbReference>